<protein>
    <submittedName>
        <fullName evidence="1">Uncharacterized protein</fullName>
    </submittedName>
</protein>
<gene>
    <name evidence="1" type="ORF">ANSO36C_65240</name>
</gene>
<name>A0ABM7ZBP7_NOSCO</name>
<evidence type="ECO:0000313" key="1">
    <source>
        <dbReference type="EMBL" id="BDI20722.1"/>
    </source>
</evidence>
<geneLocation type="plasmid" evidence="1 2">
    <name>pANSO36A</name>
</geneLocation>
<sequence length="418" mass="49065">MNSNFQQVINRFITRIESLKFSFQLIANIIDLNAKNAEKELIGFTSPFLSQEQTETELKISLQMPYEKLVDFQVLGKKALQYSISSPVIKRNFIISLVSEFDIHLSLLIRTMFSVQPETIHASDKQLSFKQLLKFNSMDAAKEYLIEKEIESVLRESHNEHFKWLENRLNMKSLRDFDTPAWKNFIEITERRNLFVHCDGIISNQYINVCTENAIPLSNCKVGDQLDVSEEYFDKAYYCFFEVGVKLAHTLWRKIKPEEREIADITLNNLCLQLIIDEEYKLSNILLDFARSEPIIKKSSQQVKLLLLLNKAQCLKWSGDMKEYRNLLLQQDWSACCDEFKLAKFVLLDEYDEAYKLMKAIGNHPEKVSAIHYQEWPVFKEFRKTEQFLKAYQEIFNETFDLKPAPSSFTDTESNNKN</sequence>
<evidence type="ECO:0000313" key="2">
    <source>
        <dbReference type="Proteomes" id="UP001055453"/>
    </source>
</evidence>
<keyword evidence="2" id="KW-1185">Reference proteome</keyword>
<accession>A0ABM7ZBP7</accession>
<organism evidence="1 2">
    <name type="scientific">Nostoc cf. commune SO-36</name>
    <dbReference type="NCBI Taxonomy" id="449208"/>
    <lineage>
        <taxon>Bacteria</taxon>
        <taxon>Bacillati</taxon>
        <taxon>Cyanobacteriota</taxon>
        <taxon>Cyanophyceae</taxon>
        <taxon>Nostocales</taxon>
        <taxon>Nostocaceae</taxon>
        <taxon>Nostoc</taxon>
    </lineage>
</organism>
<reference evidence="1" key="1">
    <citation type="submission" date="2022-04" db="EMBL/GenBank/DDBJ databases">
        <title>Complete genome sequence of a cyanobacterium, Nostoc sp. SO-36, isolated in Antarctica.</title>
        <authorList>
            <person name="Kanesaki Y."/>
            <person name="Effendi D."/>
            <person name="Sakamoto T."/>
            <person name="Ohtani S."/>
            <person name="Awai K."/>
        </authorList>
    </citation>
    <scope>NUCLEOTIDE SEQUENCE</scope>
    <source>
        <strain evidence="1">SO-36</strain>
        <plasmid evidence="1">pANSO36A</plasmid>
    </source>
</reference>
<dbReference type="Proteomes" id="UP001055453">
    <property type="component" value="Plasmid pANSO36A"/>
</dbReference>
<keyword evidence="1" id="KW-0614">Plasmid</keyword>
<proteinExistence type="predicted"/>
<dbReference type="EMBL" id="AP025733">
    <property type="protein sequence ID" value="BDI20722.1"/>
    <property type="molecule type" value="Genomic_DNA"/>
</dbReference>
<dbReference type="RefSeq" id="WP_251960624.1">
    <property type="nucleotide sequence ID" value="NZ_AP025733.1"/>
</dbReference>